<dbReference type="GO" id="GO:0003677">
    <property type="term" value="F:DNA binding"/>
    <property type="evidence" value="ECO:0007669"/>
    <property type="project" value="UniProtKB-KW"/>
</dbReference>
<comment type="caution">
    <text evidence="5">The sequence shown here is derived from an EMBL/GenBank/DDBJ whole genome shotgun (WGS) entry which is preliminary data.</text>
</comment>
<dbReference type="AlphaFoldDB" id="A0A4R8WEY6"/>
<keyword evidence="1" id="KW-0805">Transcription regulation</keyword>
<evidence type="ECO:0000259" key="4">
    <source>
        <dbReference type="PROSITE" id="PS50949"/>
    </source>
</evidence>
<sequence>MSAPRSPRNGTAGASAVERVYAHVAEAIITGAVGASSLLTEGEVAETLGISRTPVREAFLALEAHGLLTLFPKKGAVVTAQGDAETAELLQVRIMFETTAVSLHSARPGADRAVDDDLAALILEQEEAARAGDLLAFARADHRFHARVVDESHNRVIDDFYTQLGPRLKRLLHRVATRDPGSLEGFITEHRALAGYLSAGDAPGYEVALRRHVRHGFPAPLAP</sequence>
<dbReference type="Pfam" id="PF00392">
    <property type="entry name" value="GntR"/>
    <property type="match status" value="1"/>
</dbReference>
<dbReference type="EMBL" id="SOFM01000010">
    <property type="protein sequence ID" value="TFC06260.1"/>
    <property type="molecule type" value="Genomic_DNA"/>
</dbReference>
<proteinExistence type="predicted"/>
<evidence type="ECO:0000256" key="1">
    <source>
        <dbReference type="ARBA" id="ARBA00023015"/>
    </source>
</evidence>
<dbReference type="PRINTS" id="PR00035">
    <property type="entry name" value="HTHGNTR"/>
</dbReference>
<keyword evidence="6" id="KW-1185">Reference proteome</keyword>
<dbReference type="Pfam" id="PF07729">
    <property type="entry name" value="FCD"/>
    <property type="match status" value="1"/>
</dbReference>
<accession>A0A4R8WEY6</accession>
<reference evidence="5 6" key="1">
    <citation type="submission" date="2019-03" db="EMBL/GenBank/DDBJ databases">
        <title>Genomics of glacier-inhabiting Cryobacterium strains.</title>
        <authorList>
            <person name="Liu Q."/>
            <person name="Xin Y.-H."/>
        </authorList>
    </citation>
    <scope>NUCLEOTIDE SEQUENCE [LARGE SCALE GENOMIC DNA]</scope>
    <source>
        <strain evidence="5 6">RHLT2-21</strain>
    </source>
</reference>
<dbReference type="SMART" id="SM00895">
    <property type="entry name" value="FCD"/>
    <property type="match status" value="1"/>
</dbReference>
<dbReference type="PANTHER" id="PTHR43537:SF24">
    <property type="entry name" value="GLUCONATE OPERON TRANSCRIPTIONAL REPRESSOR"/>
    <property type="match status" value="1"/>
</dbReference>
<dbReference type="Proteomes" id="UP000297643">
    <property type="component" value="Unassembled WGS sequence"/>
</dbReference>
<keyword evidence="3" id="KW-0804">Transcription</keyword>
<dbReference type="InterPro" id="IPR036388">
    <property type="entry name" value="WH-like_DNA-bd_sf"/>
</dbReference>
<gene>
    <name evidence="5" type="ORF">E3O32_03980</name>
</gene>
<dbReference type="PROSITE" id="PS50949">
    <property type="entry name" value="HTH_GNTR"/>
    <property type="match status" value="1"/>
</dbReference>
<dbReference type="InterPro" id="IPR000524">
    <property type="entry name" value="Tscrpt_reg_HTH_GntR"/>
</dbReference>
<dbReference type="SUPFAM" id="SSF46785">
    <property type="entry name" value="Winged helix' DNA-binding domain"/>
    <property type="match status" value="1"/>
</dbReference>
<dbReference type="RefSeq" id="WP_134507242.1">
    <property type="nucleotide sequence ID" value="NZ_SOFM01000010.1"/>
</dbReference>
<dbReference type="SUPFAM" id="SSF48008">
    <property type="entry name" value="GntR ligand-binding domain-like"/>
    <property type="match status" value="1"/>
</dbReference>
<dbReference type="Gene3D" id="1.10.10.10">
    <property type="entry name" value="Winged helix-like DNA-binding domain superfamily/Winged helix DNA-binding domain"/>
    <property type="match status" value="1"/>
</dbReference>
<evidence type="ECO:0000313" key="6">
    <source>
        <dbReference type="Proteomes" id="UP000297643"/>
    </source>
</evidence>
<evidence type="ECO:0000313" key="5">
    <source>
        <dbReference type="EMBL" id="TFC06260.1"/>
    </source>
</evidence>
<organism evidence="5 6">
    <name type="scientific">Cryobacterium mannosilyticum</name>
    <dbReference type="NCBI Taxonomy" id="1259190"/>
    <lineage>
        <taxon>Bacteria</taxon>
        <taxon>Bacillati</taxon>
        <taxon>Actinomycetota</taxon>
        <taxon>Actinomycetes</taxon>
        <taxon>Micrococcales</taxon>
        <taxon>Microbacteriaceae</taxon>
        <taxon>Cryobacterium</taxon>
    </lineage>
</organism>
<dbReference type="GO" id="GO:0003700">
    <property type="term" value="F:DNA-binding transcription factor activity"/>
    <property type="evidence" value="ECO:0007669"/>
    <property type="project" value="InterPro"/>
</dbReference>
<dbReference type="Gene3D" id="1.20.120.530">
    <property type="entry name" value="GntR ligand-binding domain-like"/>
    <property type="match status" value="1"/>
</dbReference>
<feature type="domain" description="HTH gntR-type" evidence="4">
    <location>
        <begin position="14"/>
        <end position="81"/>
    </location>
</feature>
<dbReference type="InterPro" id="IPR008920">
    <property type="entry name" value="TF_FadR/GntR_C"/>
</dbReference>
<dbReference type="PANTHER" id="PTHR43537">
    <property type="entry name" value="TRANSCRIPTIONAL REGULATOR, GNTR FAMILY"/>
    <property type="match status" value="1"/>
</dbReference>
<protein>
    <submittedName>
        <fullName evidence="5">GntR family transcriptional regulator</fullName>
    </submittedName>
</protein>
<dbReference type="InterPro" id="IPR011711">
    <property type="entry name" value="GntR_C"/>
</dbReference>
<dbReference type="InterPro" id="IPR036390">
    <property type="entry name" value="WH_DNA-bd_sf"/>
</dbReference>
<keyword evidence="2" id="KW-0238">DNA-binding</keyword>
<name>A0A4R8WEY6_9MICO</name>
<evidence type="ECO:0000256" key="2">
    <source>
        <dbReference type="ARBA" id="ARBA00023125"/>
    </source>
</evidence>
<evidence type="ECO:0000256" key="3">
    <source>
        <dbReference type="ARBA" id="ARBA00023163"/>
    </source>
</evidence>
<dbReference type="SMART" id="SM00345">
    <property type="entry name" value="HTH_GNTR"/>
    <property type="match status" value="1"/>
</dbReference>